<feature type="domain" description="CBS" evidence="5">
    <location>
        <begin position="12"/>
        <end position="70"/>
    </location>
</feature>
<dbReference type="EMBL" id="CP017248">
    <property type="protein sequence ID" value="AOR37594.1"/>
    <property type="molecule type" value="Genomic_DNA"/>
</dbReference>
<dbReference type="RefSeq" id="WP_069784082.1">
    <property type="nucleotide sequence ID" value="NZ_CP017248.1"/>
</dbReference>
<dbReference type="PIRSF" id="PIRSF036990">
    <property type="entry name" value="UCP036990_CBS_BON"/>
    <property type="match status" value="1"/>
</dbReference>
<evidence type="ECO:0000259" key="5">
    <source>
        <dbReference type="PROSITE" id="PS51371"/>
    </source>
</evidence>
<keyword evidence="7" id="KW-1185">Reference proteome</keyword>
<dbReference type="Gene3D" id="3.10.580.10">
    <property type="entry name" value="CBS-domain"/>
    <property type="match status" value="2"/>
</dbReference>
<dbReference type="InterPro" id="IPR017080">
    <property type="entry name" value="UCP036990_CBS_BON"/>
</dbReference>
<gene>
    <name evidence="6" type="ORF">BFF78_38580</name>
</gene>
<keyword evidence="1 2" id="KW-0129">CBS domain</keyword>
<dbReference type="Pfam" id="PF00571">
    <property type="entry name" value="CBS"/>
    <property type="match status" value="2"/>
</dbReference>
<dbReference type="InterPro" id="IPR000644">
    <property type="entry name" value="CBS_dom"/>
</dbReference>
<dbReference type="InterPro" id="IPR007055">
    <property type="entry name" value="BON_dom"/>
</dbReference>
<dbReference type="PANTHER" id="PTHR43080:SF29">
    <property type="entry name" value="OS02G0818000 PROTEIN"/>
    <property type="match status" value="1"/>
</dbReference>
<dbReference type="Pfam" id="PF04972">
    <property type="entry name" value="BON"/>
    <property type="match status" value="1"/>
</dbReference>
<feature type="region of interest" description="Disordered" evidence="3">
    <location>
        <begin position="200"/>
        <end position="219"/>
    </location>
</feature>
<proteinExistence type="predicted"/>
<evidence type="ECO:0000256" key="1">
    <source>
        <dbReference type="ARBA" id="ARBA00023122"/>
    </source>
</evidence>
<dbReference type="SMART" id="SM00116">
    <property type="entry name" value="CBS"/>
    <property type="match status" value="2"/>
</dbReference>
<reference evidence="7" key="1">
    <citation type="submission" date="2016-09" db="EMBL/GenBank/DDBJ databases">
        <title>Streptomyces puniciscabiei strain:TW1S1 Genome sequencing and assembly.</title>
        <authorList>
            <person name="Kim M.-K."/>
            <person name="Kim S.B."/>
        </authorList>
    </citation>
    <scope>NUCLEOTIDE SEQUENCE [LARGE SCALE GENOMIC DNA]</scope>
    <source>
        <strain evidence="7">TW1S1</strain>
    </source>
</reference>
<dbReference type="CDD" id="cd04586">
    <property type="entry name" value="CBS_pair_BON_assoc"/>
    <property type="match status" value="1"/>
</dbReference>
<organism evidence="6 7">
    <name type="scientific">Streptomyces fodineus</name>
    <dbReference type="NCBI Taxonomy" id="1904616"/>
    <lineage>
        <taxon>Bacteria</taxon>
        <taxon>Bacillati</taxon>
        <taxon>Actinomycetota</taxon>
        <taxon>Actinomycetes</taxon>
        <taxon>Kitasatosporales</taxon>
        <taxon>Streptomycetaceae</taxon>
        <taxon>Streptomyces</taxon>
    </lineage>
</organism>
<dbReference type="PROSITE" id="PS50914">
    <property type="entry name" value="BON"/>
    <property type="match status" value="1"/>
</dbReference>
<protein>
    <recommendedName>
        <fullName evidence="8">CBS domain-containing protein</fullName>
    </recommendedName>
</protein>
<dbReference type="AlphaFoldDB" id="A0A1D7YPX8"/>
<evidence type="ECO:0000256" key="2">
    <source>
        <dbReference type="PROSITE-ProRule" id="PRU00703"/>
    </source>
</evidence>
<feature type="domain" description="BON" evidence="4">
    <location>
        <begin position="126"/>
        <end position="195"/>
    </location>
</feature>
<dbReference type="PROSITE" id="PS51371">
    <property type="entry name" value="CBS"/>
    <property type="match status" value="2"/>
</dbReference>
<dbReference type="SUPFAM" id="SSF54631">
    <property type="entry name" value="CBS-domain pair"/>
    <property type="match status" value="1"/>
</dbReference>
<feature type="domain" description="CBS" evidence="5">
    <location>
        <begin position="73"/>
        <end position="130"/>
    </location>
</feature>
<dbReference type="Proteomes" id="UP000094960">
    <property type="component" value="Chromosome"/>
</dbReference>
<evidence type="ECO:0000256" key="3">
    <source>
        <dbReference type="SAM" id="MobiDB-lite"/>
    </source>
</evidence>
<dbReference type="InterPro" id="IPR046342">
    <property type="entry name" value="CBS_dom_sf"/>
</dbReference>
<dbReference type="Gene3D" id="3.30.1340.30">
    <property type="match status" value="1"/>
</dbReference>
<sequence>MNGTPALVNDVMTHRVVALRGGAAFKDIVKVMREWRVSALPVLDDAGRVIGVVSEGDLLPIDKPDAVTAAGLMTAPAVTVAPDATLDHAARIMARTRVKRLPVVDRAGLLLGIVSRSDLLKVFLRDDADIAEEVRREVVVRLFGTHAAAVRVEVRDGVVTLAGRARETALIPLAVRLARAVAGVVDVRCALAGPPRRPDLDPADGMYGRRIGTDGRTAV</sequence>
<evidence type="ECO:0000313" key="7">
    <source>
        <dbReference type="Proteomes" id="UP000094960"/>
    </source>
</evidence>
<evidence type="ECO:0008006" key="8">
    <source>
        <dbReference type="Google" id="ProtNLM"/>
    </source>
</evidence>
<dbReference type="PANTHER" id="PTHR43080">
    <property type="entry name" value="CBS DOMAIN-CONTAINING PROTEIN CBSX3, MITOCHONDRIAL"/>
    <property type="match status" value="1"/>
</dbReference>
<dbReference type="InterPro" id="IPR051257">
    <property type="entry name" value="Diverse_CBS-Domain"/>
</dbReference>
<name>A0A1D7YPX8_9ACTN</name>
<accession>A0A1D7YPX8</accession>
<dbReference type="KEGG" id="spun:BFF78_38580"/>
<evidence type="ECO:0000313" key="6">
    <source>
        <dbReference type="EMBL" id="AOR37594.1"/>
    </source>
</evidence>
<evidence type="ECO:0000259" key="4">
    <source>
        <dbReference type="PROSITE" id="PS50914"/>
    </source>
</evidence>